<evidence type="ECO:0000256" key="1">
    <source>
        <dbReference type="ARBA" id="ARBA00006484"/>
    </source>
</evidence>
<dbReference type="PROSITE" id="PS00061">
    <property type="entry name" value="ADH_SHORT"/>
    <property type="match status" value="1"/>
</dbReference>
<accession>A0A076EXG4</accession>
<dbReference type="AlphaFoldDB" id="A0A076EXG4"/>
<dbReference type="PRINTS" id="PR00081">
    <property type="entry name" value="GDHRDH"/>
</dbReference>
<proteinExistence type="inferred from homology"/>
<dbReference type="PANTHER" id="PTHR24321:SF8">
    <property type="entry name" value="ESTRADIOL 17-BETA-DEHYDROGENASE 8-RELATED"/>
    <property type="match status" value="1"/>
</dbReference>
<dbReference type="InterPro" id="IPR020904">
    <property type="entry name" value="Sc_DH/Rdtase_CS"/>
</dbReference>
<dbReference type="CDD" id="cd05233">
    <property type="entry name" value="SDR_c"/>
    <property type="match status" value="1"/>
</dbReference>
<dbReference type="SUPFAM" id="SSF51735">
    <property type="entry name" value="NAD(P)-binding Rossmann-fold domains"/>
    <property type="match status" value="1"/>
</dbReference>
<gene>
    <name evidence="3" type="ORF">EP51_26790</name>
</gene>
<dbReference type="eggNOG" id="COG1028">
    <property type="taxonomic scope" value="Bacteria"/>
</dbReference>
<evidence type="ECO:0000313" key="4">
    <source>
        <dbReference type="Proteomes" id="UP000028488"/>
    </source>
</evidence>
<dbReference type="Pfam" id="PF13561">
    <property type="entry name" value="adh_short_C2"/>
    <property type="match status" value="1"/>
</dbReference>
<dbReference type="InterPro" id="IPR036291">
    <property type="entry name" value="NAD(P)-bd_dom_sf"/>
</dbReference>
<name>A0A076EXG4_RHOOP</name>
<dbReference type="InterPro" id="IPR002347">
    <property type="entry name" value="SDR_fam"/>
</dbReference>
<comment type="similarity">
    <text evidence="1">Belongs to the short-chain dehydrogenases/reductases (SDR) family.</text>
</comment>
<dbReference type="FunFam" id="3.40.50.720:FF:000084">
    <property type="entry name" value="Short-chain dehydrogenase reductase"/>
    <property type="match status" value="1"/>
</dbReference>
<evidence type="ECO:0000313" key="3">
    <source>
        <dbReference type="EMBL" id="AII08039.1"/>
    </source>
</evidence>
<evidence type="ECO:0000256" key="2">
    <source>
        <dbReference type="ARBA" id="ARBA00023002"/>
    </source>
</evidence>
<reference evidence="3 4" key="1">
    <citation type="submission" date="2014-07" db="EMBL/GenBank/DDBJ databases">
        <title>Genome Sequence of Rhodococcus opacus Strain R7, a Biodegrader of Mono- and Polycyclic Aromatic Hydrocarbons.</title>
        <authorList>
            <person name="Di Gennaro P."/>
            <person name="Zampolli J."/>
            <person name="Presti I."/>
            <person name="Cappelletti M."/>
            <person name="D'Ursi P."/>
            <person name="Orro A."/>
            <person name="Mezzelani A."/>
            <person name="Milanesi L."/>
        </authorList>
    </citation>
    <scope>NUCLEOTIDE SEQUENCE [LARGE SCALE GENOMIC DNA]</scope>
    <source>
        <strain evidence="3 4">R7</strain>
    </source>
</reference>
<dbReference type="Proteomes" id="UP000028488">
    <property type="component" value="Chromosome"/>
</dbReference>
<dbReference type="Gene3D" id="3.40.50.720">
    <property type="entry name" value="NAD(P)-binding Rossmann-like Domain"/>
    <property type="match status" value="1"/>
</dbReference>
<sequence length="254" mass="25516">MSGLLDGKVVLVTGAAGGIGRATSLLAAKEGARVAATDVSEEGVAATADLVRAAGGEAIALPADLTVGASVDAMVAAAVDHYGGLDGAFNNAGVSGGQIGQGGRSVADWDEEAFDRAIAVNLKGVWLCMRAELKQMVTQGGGVIVNTASLAGLTGFKTTAGYAAAKHGVVGLTKTAAIEYAPTIRINAVCPGYTDTDLMKDAKRRSGSTIMSRIPFGALARPDDIAEMACWLLSDRAGYATGGSFVVDGGYMAG</sequence>
<organism evidence="3 4">
    <name type="scientific">Rhodococcus opacus</name>
    <name type="common">Nocardia opaca</name>
    <dbReference type="NCBI Taxonomy" id="37919"/>
    <lineage>
        <taxon>Bacteria</taxon>
        <taxon>Bacillati</taxon>
        <taxon>Actinomycetota</taxon>
        <taxon>Actinomycetes</taxon>
        <taxon>Mycobacteriales</taxon>
        <taxon>Nocardiaceae</taxon>
        <taxon>Rhodococcus</taxon>
    </lineage>
</organism>
<dbReference type="GO" id="GO:0016491">
    <property type="term" value="F:oxidoreductase activity"/>
    <property type="evidence" value="ECO:0007669"/>
    <property type="project" value="UniProtKB-KW"/>
</dbReference>
<dbReference type="EMBL" id="CP008947">
    <property type="protein sequence ID" value="AII08039.1"/>
    <property type="molecule type" value="Genomic_DNA"/>
</dbReference>
<dbReference type="RefSeq" id="WP_128640901.1">
    <property type="nucleotide sequence ID" value="NZ_CP008947.1"/>
</dbReference>
<dbReference type="PRINTS" id="PR00080">
    <property type="entry name" value="SDRFAMILY"/>
</dbReference>
<dbReference type="PANTHER" id="PTHR24321">
    <property type="entry name" value="DEHYDROGENASES, SHORT CHAIN"/>
    <property type="match status" value="1"/>
</dbReference>
<protein>
    <submittedName>
        <fullName evidence="3">Short-chain dehydrogenase</fullName>
    </submittedName>
</protein>
<keyword evidence="2" id="KW-0560">Oxidoreductase</keyword>